<dbReference type="EMBL" id="JAMKPW020000013">
    <property type="protein sequence ID" value="KAK8211561.1"/>
    <property type="molecule type" value="Genomic_DNA"/>
</dbReference>
<sequence length="263" mass="27609">MSSLSSLLNPAPNSAEGAETRDGALKSSQLTSQPTKASNATGTTESHGIASNRDDAAHALAALSASSIGPPQSWNGHSPTNDRRMSEARRGSAFGDGATLPDPAAVGRKMSSPSLEQYHLSRSPEQQRRSSVIMSSEGGPTLPPIHETENASKELGHDTSHVLSGGNAGHGGKGAVQDIAQNREPSYTREEPTTTQIRRPSDTLQAQSSADDSTDLLQQFRNEASSYLNPDTASNSSRRGSPAASQDSNEEGAATEEETEDWS</sequence>
<name>A0ACC3SGC0_9PEZI</name>
<proteinExistence type="predicted"/>
<evidence type="ECO:0000313" key="1">
    <source>
        <dbReference type="EMBL" id="KAK8211561.1"/>
    </source>
</evidence>
<gene>
    <name evidence="1" type="primary">SPP1</name>
    <name evidence="1" type="ORF">M8818_003216</name>
</gene>
<comment type="caution">
    <text evidence="1">The sequence shown here is derived from an EMBL/GenBank/DDBJ whole genome shotgun (WGS) entry which is preliminary data.</text>
</comment>
<protein>
    <submittedName>
        <fullName evidence="1">COMPASS (Complex proteins associated with Set1p) component</fullName>
    </submittedName>
</protein>
<evidence type="ECO:0000313" key="2">
    <source>
        <dbReference type="Proteomes" id="UP001320706"/>
    </source>
</evidence>
<keyword evidence="2" id="KW-1185">Reference proteome</keyword>
<accession>A0ACC3SGC0</accession>
<reference evidence="1" key="1">
    <citation type="submission" date="2024-02" db="EMBL/GenBank/DDBJ databases">
        <title>Metagenome Assembled Genome of Zalaria obscura JY119.</title>
        <authorList>
            <person name="Vighnesh L."/>
            <person name="Jagadeeshwari U."/>
            <person name="Venkata Ramana C."/>
            <person name="Sasikala C."/>
        </authorList>
    </citation>
    <scope>NUCLEOTIDE SEQUENCE</scope>
    <source>
        <strain evidence="1">JY119</strain>
    </source>
</reference>
<dbReference type="Proteomes" id="UP001320706">
    <property type="component" value="Unassembled WGS sequence"/>
</dbReference>
<organism evidence="1 2">
    <name type="scientific">Zalaria obscura</name>
    <dbReference type="NCBI Taxonomy" id="2024903"/>
    <lineage>
        <taxon>Eukaryota</taxon>
        <taxon>Fungi</taxon>
        <taxon>Dikarya</taxon>
        <taxon>Ascomycota</taxon>
        <taxon>Pezizomycotina</taxon>
        <taxon>Dothideomycetes</taxon>
        <taxon>Dothideomycetidae</taxon>
        <taxon>Dothideales</taxon>
        <taxon>Zalariaceae</taxon>
        <taxon>Zalaria</taxon>
    </lineage>
</organism>